<evidence type="ECO:0000313" key="2">
    <source>
        <dbReference type="EMBL" id="KAJ1117414.1"/>
    </source>
</evidence>
<name>A0AAV7NQW5_PLEWA</name>
<keyword evidence="3" id="KW-1185">Reference proteome</keyword>
<reference evidence="2" key="1">
    <citation type="journal article" date="2022" name="bioRxiv">
        <title>Sequencing and chromosome-scale assembly of the giantPleurodeles waltlgenome.</title>
        <authorList>
            <person name="Brown T."/>
            <person name="Elewa A."/>
            <person name="Iarovenko S."/>
            <person name="Subramanian E."/>
            <person name="Araus A.J."/>
            <person name="Petzold A."/>
            <person name="Susuki M."/>
            <person name="Suzuki K.-i.T."/>
            <person name="Hayashi T."/>
            <person name="Toyoda A."/>
            <person name="Oliveira C."/>
            <person name="Osipova E."/>
            <person name="Leigh N.D."/>
            <person name="Simon A."/>
            <person name="Yun M.H."/>
        </authorList>
    </citation>
    <scope>NUCLEOTIDE SEQUENCE</scope>
    <source>
        <strain evidence="2">20211129_DDA</strain>
        <tissue evidence="2">Liver</tissue>
    </source>
</reference>
<proteinExistence type="predicted"/>
<dbReference type="AlphaFoldDB" id="A0AAV7NQW5"/>
<evidence type="ECO:0000313" key="3">
    <source>
        <dbReference type="Proteomes" id="UP001066276"/>
    </source>
</evidence>
<feature type="compositionally biased region" description="Basic and acidic residues" evidence="1">
    <location>
        <begin position="194"/>
        <end position="203"/>
    </location>
</feature>
<feature type="compositionally biased region" description="Polar residues" evidence="1">
    <location>
        <begin position="149"/>
        <end position="160"/>
    </location>
</feature>
<dbReference type="EMBL" id="JANPWB010000012">
    <property type="protein sequence ID" value="KAJ1117414.1"/>
    <property type="molecule type" value="Genomic_DNA"/>
</dbReference>
<evidence type="ECO:0000256" key="1">
    <source>
        <dbReference type="SAM" id="MobiDB-lite"/>
    </source>
</evidence>
<comment type="caution">
    <text evidence="2">The sequence shown here is derived from an EMBL/GenBank/DDBJ whole genome shotgun (WGS) entry which is preliminary data.</text>
</comment>
<feature type="compositionally biased region" description="Polar residues" evidence="1">
    <location>
        <begin position="64"/>
        <end position="82"/>
    </location>
</feature>
<gene>
    <name evidence="2" type="ORF">NDU88_005614</name>
</gene>
<sequence>MSTIRQPLHSHSDFASGLPDGTRGGRPAPRHSTRQANPCQLYREPLPTPAPALRVLRTQSSVWAPVKTSTPAQGTPSSSRPLSNHRRPGRDPPGSVHLLLLSSGWPPRLTSHSQAAQCMPGDPDLPSNSEMSLPTRRTPATLLWHLRPSTHQQQATTSSRDPPGHQAGPTSSPRQSAAGSSSAPLALAPPPGRRGAETTRTTE</sequence>
<feature type="region of interest" description="Disordered" evidence="1">
    <location>
        <begin position="1"/>
        <end position="52"/>
    </location>
</feature>
<feature type="region of interest" description="Disordered" evidence="1">
    <location>
        <begin position="64"/>
        <end position="203"/>
    </location>
</feature>
<feature type="compositionally biased region" description="Low complexity" evidence="1">
    <location>
        <begin position="171"/>
        <end position="186"/>
    </location>
</feature>
<organism evidence="2 3">
    <name type="scientific">Pleurodeles waltl</name>
    <name type="common">Iberian ribbed newt</name>
    <dbReference type="NCBI Taxonomy" id="8319"/>
    <lineage>
        <taxon>Eukaryota</taxon>
        <taxon>Metazoa</taxon>
        <taxon>Chordata</taxon>
        <taxon>Craniata</taxon>
        <taxon>Vertebrata</taxon>
        <taxon>Euteleostomi</taxon>
        <taxon>Amphibia</taxon>
        <taxon>Batrachia</taxon>
        <taxon>Caudata</taxon>
        <taxon>Salamandroidea</taxon>
        <taxon>Salamandridae</taxon>
        <taxon>Pleurodelinae</taxon>
        <taxon>Pleurodeles</taxon>
    </lineage>
</organism>
<dbReference type="Proteomes" id="UP001066276">
    <property type="component" value="Chromosome 8"/>
</dbReference>
<protein>
    <submittedName>
        <fullName evidence="2">Uncharacterized protein</fullName>
    </submittedName>
</protein>
<accession>A0AAV7NQW5</accession>